<dbReference type="PRINTS" id="PR00385">
    <property type="entry name" value="P450"/>
</dbReference>
<dbReference type="PANTHER" id="PTHR24305:SF166">
    <property type="entry name" value="CYTOCHROME P450 12A4, MITOCHONDRIAL-RELATED"/>
    <property type="match status" value="1"/>
</dbReference>
<evidence type="ECO:0000313" key="10">
    <source>
        <dbReference type="EMBL" id="CAE6511727.1"/>
    </source>
</evidence>
<dbReference type="AlphaFoldDB" id="A0A8H3D434"/>
<evidence type="ECO:0000256" key="7">
    <source>
        <dbReference type="ARBA" id="ARBA00023004"/>
    </source>
</evidence>
<keyword evidence="7 9" id="KW-0408">Iron</keyword>
<dbReference type="GO" id="GO:0020037">
    <property type="term" value="F:heme binding"/>
    <property type="evidence" value="ECO:0007669"/>
    <property type="project" value="InterPro"/>
</dbReference>
<evidence type="ECO:0000256" key="1">
    <source>
        <dbReference type="ARBA" id="ARBA00001971"/>
    </source>
</evidence>
<dbReference type="GO" id="GO:0016705">
    <property type="term" value="F:oxidoreductase activity, acting on paired donors, with incorporation or reduction of molecular oxygen"/>
    <property type="evidence" value="ECO:0007669"/>
    <property type="project" value="InterPro"/>
</dbReference>
<comment type="similarity">
    <text evidence="3">Belongs to the cytochrome P450 family.</text>
</comment>
<dbReference type="CDD" id="cd11069">
    <property type="entry name" value="CYP_FUM15-like"/>
    <property type="match status" value="1"/>
</dbReference>
<evidence type="ECO:0000256" key="6">
    <source>
        <dbReference type="ARBA" id="ARBA00023002"/>
    </source>
</evidence>
<keyword evidence="6" id="KW-0560">Oxidoreductase</keyword>
<comment type="caution">
    <text evidence="10">The sequence shown here is derived from an EMBL/GenBank/DDBJ whole genome shotgun (WGS) entry which is preliminary data.</text>
</comment>
<dbReference type="InterPro" id="IPR001128">
    <property type="entry name" value="Cyt_P450"/>
</dbReference>
<evidence type="ECO:0000256" key="9">
    <source>
        <dbReference type="PIRSR" id="PIRSR602401-1"/>
    </source>
</evidence>
<accession>A0A8H3D434</accession>
<evidence type="ECO:0000256" key="3">
    <source>
        <dbReference type="ARBA" id="ARBA00010617"/>
    </source>
</evidence>
<dbReference type="SUPFAM" id="SSF48264">
    <property type="entry name" value="Cytochrome P450"/>
    <property type="match status" value="1"/>
</dbReference>
<gene>
    <name evidence="10" type="ORF">RDB_LOCUS153565</name>
</gene>
<dbReference type="InterPro" id="IPR050121">
    <property type="entry name" value="Cytochrome_P450_monoxygenase"/>
</dbReference>
<proteinExistence type="inferred from homology"/>
<dbReference type="Pfam" id="PF00067">
    <property type="entry name" value="p450"/>
    <property type="match status" value="1"/>
</dbReference>
<dbReference type="Gene3D" id="1.10.630.10">
    <property type="entry name" value="Cytochrome P450"/>
    <property type="match status" value="1"/>
</dbReference>
<dbReference type="PRINTS" id="PR00463">
    <property type="entry name" value="EP450I"/>
</dbReference>
<evidence type="ECO:0000313" key="11">
    <source>
        <dbReference type="Proteomes" id="UP000663843"/>
    </source>
</evidence>
<dbReference type="PANTHER" id="PTHR24305">
    <property type="entry name" value="CYTOCHROME P450"/>
    <property type="match status" value="1"/>
</dbReference>
<dbReference type="InterPro" id="IPR002401">
    <property type="entry name" value="Cyt_P450_E_grp-I"/>
</dbReference>
<sequence>MVLGTLIRIRATVGPLSDSRPPVEPQQDINRYRPNLTLRRPTALIQTSITKPRLDSMAYDLTHSIPGALKAHATFTNLFRLTGYVLLLQIAKWIYSPLRKCFSPLRHLRGPPNESFLFGHMKRRFMGSGDGLKLQGQWMETYGSTYSYRGFLLSYRLFTADTRALTYIMTQTDTFPKPDSVRKGLADVVGYGLISAEGDVHKRQRRIMSPSFGPAQIRELVPIFWNRANKLRDIWLDVLKESPDGTINVLSWLSRATLDIIGAAGFDHHFNSLEGNDKDELSTAFKKIFQSSQSLGLLALLTMIFPILRYIPTQRKREVAASLASMRRIGTKLIADKKAALERDDKMGSNSQGRDLLTLLIKSNIQSENAAHRMSDEEVLSQISTFLVGGHETTSTATTWALYALAKHPRVQRKLREELLECGLGDEPGMTELDKLPYLGHFIRECLRVHSPVPNVPREAIHDVRIPVSKSYKDKYGAEHNYISLQKGDMIIVPIMTLHEMKEIWGEDAAEFRPERWERLPEAANEMPGVLGHLMTFIHGQRSCIGYRFSIIEMKALIYSLVRSIEFSIDPKIVIGITVGAVIRPHIASEREKGNQMPLICKPVSVI</sequence>
<keyword evidence="8" id="KW-0503">Monooxygenase</keyword>
<dbReference type="EMBL" id="CAJMWT010005990">
    <property type="protein sequence ID" value="CAE6511727.1"/>
    <property type="molecule type" value="Genomic_DNA"/>
</dbReference>
<evidence type="ECO:0000256" key="2">
    <source>
        <dbReference type="ARBA" id="ARBA00005179"/>
    </source>
</evidence>
<reference evidence="10" key="1">
    <citation type="submission" date="2021-01" db="EMBL/GenBank/DDBJ databases">
        <authorList>
            <person name="Kaushik A."/>
        </authorList>
    </citation>
    <scope>NUCLEOTIDE SEQUENCE</scope>
    <source>
        <strain evidence="10">AG2-2IIIB</strain>
    </source>
</reference>
<comment type="cofactor">
    <cofactor evidence="1 9">
        <name>heme</name>
        <dbReference type="ChEBI" id="CHEBI:30413"/>
    </cofactor>
</comment>
<protein>
    <submittedName>
        <fullName evidence="10">Uncharacterized protein</fullName>
    </submittedName>
</protein>
<dbReference type="GO" id="GO:0005506">
    <property type="term" value="F:iron ion binding"/>
    <property type="evidence" value="ECO:0007669"/>
    <property type="project" value="InterPro"/>
</dbReference>
<dbReference type="Proteomes" id="UP000663843">
    <property type="component" value="Unassembled WGS sequence"/>
</dbReference>
<comment type="pathway">
    <text evidence="2">Secondary metabolite biosynthesis.</text>
</comment>
<evidence type="ECO:0000256" key="4">
    <source>
        <dbReference type="ARBA" id="ARBA00022617"/>
    </source>
</evidence>
<keyword evidence="5 9" id="KW-0479">Metal-binding</keyword>
<evidence type="ECO:0000256" key="8">
    <source>
        <dbReference type="ARBA" id="ARBA00023033"/>
    </source>
</evidence>
<dbReference type="InterPro" id="IPR036396">
    <property type="entry name" value="Cyt_P450_sf"/>
</dbReference>
<dbReference type="GO" id="GO:0004497">
    <property type="term" value="F:monooxygenase activity"/>
    <property type="evidence" value="ECO:0007669"/>
    <property type="project" value="UniProtKB-KW"/>
</dbReference>
<keyword evidence="4 9" id="KW-0349">Heme</keyword>
<name>A0A8H3D434_9AGAM</name>
<evidence type="ECO:0000256" key="5">
    <source>
        <dbReference type="ARBA" id="ARBA00022723"/>
    </source>
</evidence>
<feature type="binding site" description="axial binding residue" evidence="9">
    <location>
        <position position="544"/>
    </location>
    <ligand>
        <name>heme</name>
        <dbReference type="ChEBI" id="CHEBI:30413"/>
    </ligand>
    <ligandPart>
        <name>Fe</name>
        <dbReference type="ChEBI" id="CHEBI:18248"/>
    </ligandPart>
</feature>
<organism evidence="10 11">
    <name type="scientific">Rhizoctonia solani</name>
    <dbReference type="NCBI Taxonomy" id="456999"/>
    <lineage>
        <taxon>Eukaryota</taxon>
        <taxon>Fungi</taxon>
        <taxon>Dikarya</taxon>
        <taxon>Basidiomycota</taxon>
        <taxon>Agaricomycotina</taxon>
        <taxon>Agaricomycetes</taxon>
        <taxon>Cantharellales</taxon>
        <taxon>Ceratobasidiaceae</taxon>
        <taxon>Rhizoctonia</taxon>
    </lineage>
</organism>